<dbReference type="GO" id="GO:0003700">
    <property type="term" value="F:DNA-binding transcription factor activity"/>
    <property type="evidence" value="ECO:0007669"/>
    <property type="project" value="InterPro"/>
</dbReference>
<organism evidence="15 16">
    <name type="scientific">Kushneria indalinina DSM 14324</name>
    <dbReference type="NCBI Taxonomy" id="1122140"/>
    <lineage>
        <taxon>Bacteria</taxon>
        <taxon>Pseudomonadati</taxon>
        <taxon>Pseudomonadota</taxon>
        <taxon>Gammaproteobacteria</taxon>
        <taxon>Oceanospirillales</taxon>
        <taxon>Halomonadaceae</taxon>
        <taxon>Kushneria</taxon>
    </lineage>
</organism>
<feature type="domain" description="HTH dtxR-type" evidence="14">
    <location>
        <begin position="57"/>
        <end position="117"/>
    </location>
</feature>
<keyword evidence="7" id="KW-0805">Transcription regulation</keyword>
<dbReference type="EMBL" id="QRDJ01000006">
    <property type="protein sequence ID" value="REC96188.1"/>
    <property type="molecule type" value="Genomic_DNA"/>
</dbReference>
<dbReference type="PANTHER" id="PTHR33238:SF11">
    <property type="entry name" value="TRANSCRIPTIONAL REGULATOR MNTR"/>
    <property type="match status" value="1"/>
</dbReference>
<dbReference type="Gene3D" id="1.10.10.10">
    <property type="entry name" value="Winged helix-like DNA-binding domain superfamily/Winged helix DNA-binding domain"/>
    <property type="match status" value="1"/>
</dbReference>
<evidence type="ECO:0000256" key="11">
    <source>
        <dbReference type="ARBA" id="ARBA00023211"/>
    </source>
</evidence>
<evidence type="ECO:0000256" key="13">
    <source>
        <dbReference type="ARBA" id="ARBA00032593"/>
    </source>
</evidence>
<comment type="subunit">
    <text evidence="3">Homodimer.</text>
</comment>
<evidence type="ECO:0000256" key="3">
    <source>
        <dbReference type="ARBA" id="ARBA00011738"/>
    </source>
</evidence>
<evidence type="ECO:0000256" key="10">
    <source>
        <dbReference type="ARBA" id="ARBA00023163"/>
    </source>
</evidence>
<evidence type="ECO:0000256" key="5">
    <source>
        <dbReference type="ARBA" id="ARBA00022490"/>
    </source>
</evidence>
<dbReference type="InterPro" id="IPR036421">
    <property type="entry name" value="Fe_dep_repressor_sf"/>
</dbReference>
<evidence type="ECO:0000256" key="9">
    <source>
        <dbReference type="ARBA" id="ARBA00023159"/>
    </source>
</evidence>
<dbReference type="InterPro" id="IPR022687">
    <property type="entry name" value="HTH_DTXR"/>
</dbReference>
<comment type="function">
    <text evidence="12">In the presence of manganese, represses expression of mntH and mntS. Up-regulates expression of mntP.</text>
</comment>
<evidence type="ECO:0000256" key="4">
    <source>
        <dbReference type="ARBA" id="ARBA00022386"/>
    </source>
</evidence>
<dbReference type="AlphaFoldDB" id="A0A3D9DZJ2"/>
<dbReference type="PANTHER" id="PTHR33238">
    <property type="entry name" value="IRON (METAL) DEPENDENT REPRESSOR, DTXR FAMILY"/>
    <property type="match status" value="1"/>
</dbReference>
<reference evidence="15 16" key="1">
    <citation type="submission" date="2018-07" db="EMBL/GenBank/DDBJ databases">
        <title>Genomic Encyclopedia of Type Strains, Phase IV (KMG-IV): sequencing the most valuable type-strain genomes for metagenomic binning, comparative biology and taxonomic classification.</title>
        <authorList>
            <person name="Goeker M."/>
        </authorList>
    </citation>
    <scope>NUCLEOTIDE SEQUENCE [LARGE SCALE GENOMIC DNA]</scope>
    <source>
        <strain evidence="15 16">DSM 14324</strain>
    </source>
</reference>
<proteinExistence type="inferred from homology"/>
<dbReference type="GO" id="GO:0046914">
    <property type="term" value="F:transition metal ion binding"/>
    <property type="evidence" value="ECO:0007669"/>
    <property type="project" value="InterPro"/>
</dbReference>
<name>A0A3D9DZJ2_9GAMM</name>
<dbReference type="GO" id="GO:0003677">
    <property type="term" value="F:DNA binding"/>
    <property type="evidence" value="ECO:0007669"/>
    <property type="project" value="UniProtKB-KW"/>
</dbReference>
<dbReference type="InterPro" id="IPR036390">
    <property type="entry name" value="WH_DNA-bd_sf"/>
</dbReference>
<keyword evidence="8" id="KW-0238">DNA-binding</keyword>
<evidence type="ECO:0000256" key="8">
    <source>
        <dbReference type="ARBA" id="ARBA00023125"/>
    </source>
</evidence>
<evidence type="ECO:0000256" key="6">
    <source>
        <dbReference type="ARBA" id="ARBA00022491"/>
    </source>
</evidence>
<keyword evidence="16" id="KW-1185">Reference proteome</keyword>
<keyword evidence="11" id="KW-0464">Manganese</keyword>
<keyword evidence="5" id="KW-0963">Cytoplasm</keyword>
<protein>
    <recommendedName>
        <fullName evidence="4">Transcriptional regulator MntR</fullName>
    </recommendedName>
    <alternativeName>
        <fullName evidence="13">Manganese transport regulator</fullName>
    </alternativeName>
</protein>
<evidence type="ECO:0000256" key="12">
    <source>
        <dbReference type="ARBA" id="ARBA00025185"/>
    </source>
</evidence>
<dbReference type="Gene3D" id="1.10.60.10">
    <property type="entry name" value="Iron dependent repressor, metal binding and dimerisation domain"/>
    <property type="match status" value="1"/>
</dbReference>
<evidence type="ECO:0000256" key="2">
    <source>
        <dbReference type="ARBA" id="ARBA00007871"/>
    </source>
</evidence>
<dbReference type="NCBIfam" id="NF008273">
    <property type="entry name" value="PRK11050.1"/>
    <property type="match status" value="1"/>
</dbReference>
<dbReference type="PROSITE" id="PS50944">
    <property type="entry name" value="HTH_DTXR"/>
    <property type="match status" value="1"/>
</dbReference>
<evidence type="ECO:0000313" key="15">
    <source>
        <dbReference type="EMBL" id="REC96188.1"/>
    </source>
</evidence>
<keyword evidence="6" id="KW-0678">Repressor</keyword>
<evidence type="ECO:0000313" key="16">
    <source>
        <dbReference type="Proteomes" id="UP000256334"/>
    </source>
</evidence>
<dbReference type="SUPFAM" id="SSF46785">
    <property type="entry name" value="Winged helix' DNA-binding domain"/>
    <property type="match status" value="1"/>
</dbReference>
<sequence>MATLTGAVEYGVVYNPYYNSQLLCVTFIPVSAIDQERVMPSTSHHEHFERVRQDHQRELVEDYVEEIAHLHRHLGEARASDLADRFGVSPAAVSKVVTRLKRDGLVNARPYRGIFLTDQGEELAHKVAARHRVVLQALLALGVPESIARADSEGIEHHCSDETVAAMHRFLADNPHLVPDSISRMTSR</sequence>
<dbReference type="InterPro" id="IPR022689">
    <property type="entry name" value="Iron_dep_repressor"/>
</dbReference>
<dbReference type="Proteomes" id="UP000256334">
    <property type="component" value="Unassembled WGS sequence"/>
</dbReference>
<evidence type="ECO:0000256" key="7">
    <source>
        <dbReference type="ARBA" id="ARBA00023015"/>
    </source>
</evidence>
<comment type="similarity">
    <text evidence="2">Belongs to the DtxR/MntR family.</text>
</comment>
<dbReference type="SMART" id="SM00529">
    <property type="entry name" value="HTH_DTXR"/>
    <property type="match status" value="1"/>
</dbReference>
<dbReference type="GO" id="GO:0046983">
    <property type="term" value="F:protein dimerization activity"/>
    <property type="evidence" value="ECO:0007669"/>
    <property type="project" value="InterPro"/>
</dbReference>
<gene>
    <name evidence="15" type="ORF">C8D72_0867</name>
</gene>
<keyword evidence="10" id="KW-0804">Transcription</keyword>
<dbReference type="InterPro" id="IPR036388">
    <property type="entry name" value="WH-like_DNA-bd_sf"/>
</dbReference>
<dbReference type="InterPro" id="IPR050536">
    <property type="entry name" value="DtxR_MntR_Metal-Reg"/>
</dbReference>
<dbReference type="Pfam" id="PF01325">
    <property type="entry name" value="Fe_dep_repress"/>
    <property type="match status" value="1"/>
</dbReference>
<accession>A0A3D9DZJ2</accession>
<keyword evidence="9" id="KW-0010">Activator</keyword>
<dbReference type="InterPro" id="IPR001367">
    <property type="entry name" value="Fe_dep_repressor"/>
</dbReference>
<dbReference type="Pfam" id="PF02742">
    <property type="entry name" value="Fe_dep_repr_C"/>
    <property type="match status" value="1"/>
</dbReference>
<evidence type="ECO:0000259" key="14">
    <source>
        <dbReference type="PROSITE" id="PS50944"/>
    </source>
</evidence>
<dbReference type="GO" id="GO:0005737">
    <property type="term" value="C:cytoplasm"/>
    <property type="evidence" value="ECO:0007669"/>
    <property type="project" value="UniProtKB-SubCell"/>
</dbReference>
<comment type="subcellular location">
    <subcellularLocation>
        <location evidence="1">Cytoplasm</location>
    </subcellularLocation>
</comment>
<comment type="caution">
    <text evidence="15">The sequence shown here is derived from an EMBL/GenBank/DDBJ whole genome shotgun (WGS) entry which is preliminary data.</text>
</comment>
<evidence type="ECO:0000256" key="1">
    <source>
        <dbReference type="ARBA" id="ARBA00004496"/>
    </source>
</evidence>